<evidence type="ECO:0000313" key="2">
    <source>
        <dbReference type="Proteomes" id="UP000789860"/>
    </source>
</evidence>
<accession>A0ACA9KK61</accession>
<feature type="non-terminal residue" evidence="1">
    <location>
        <position position="111"/>
    </location>
</feature>
<dbReference type="Proteomes" id="UP000789860">
    <property type="component" value="Unassembled WGS sequence"/>
</dbReference>
<feature type="non-terminal residue" evidence="1">
    <location>
        <position position="1"/>
    </location>
</feature>
<keyword evidence="2" id="KW-1185">Reference proteome</keyword>
<dbReference type="EMBL" id="CAJVPM010001966">
    <property type="protein sequence ID" value="CAG8477413.1"/>
    <property type="molecule type" value="Genomic_DNA"/>
</dbReference>
<name>A0ACA9KK61_9GLOM</name>
<sequence length="111" mass="12967">KIGGKGIIVEIDESKFARRKYHRGRRVDSVWVIGGIERTEEKRVFLIIVEKRDKETIREIIEKYVEKGSIIHTDCWKGYIGIEDLGIIHGTVNHSIYFTDPRPEFIQILSK</sequence>
<gene>
    <name evidence="1" type="ORF">SCALOS_LOCUS2285</name>
</gene>
<protein>
    <submittedName>
        <fullName evidence="1">4456_t:CDS:1</fullName>
    </submittedName>
</protein>
<comment type="caution">
    <text evidence="1">The sequence shown here is derived from an EMBL/GenBank/DDBJ whole genome shotgun (WGS) entry which is preliminary data.</text>
</comment>
<evidence type="ECO:0000313" key="1">
    <source>
        <dbReference type="EMBL" id="CAG8477413.1"/>
    </source>
</evidence>
<organism evidence="1 2">
    <name type="scientific">Scutellospora calospora</name>
    <dbReference type="NCBI Taxonomy" id="85575"/>
    <lineage>
        <taxon>Eukaryota</taxon>
        <taxon>Fungi</taxon>
        <taxon>Fungi incertae sedis</taxon>
        <taxon>Mucoromycota</taxon>
        <taxon>Glomeromycotina</taxon>
        <taxon>Glomeromycetes</taxon>
        <taxon>Diversisporales</taxon>
        <taxon>Gigasporaceae</taxon>
        <taxon>Scutellospora</taxon>
    </lineage>
</organism>
<reference evidence="1" key="1">
    <citation type="submission" date="2021-06" db="EMBL/GenBank/DDBJ databases">
        <authorList>
            <person name="Kallberg Y."/>
            <person name="Tangrot J."/>
            <person name="Rosling A."/>
        </authorList>
    </citation>
    <scope>NUCLEOTIDE SEQUENCE</scope>
    <source>
        <strain evidence="1">AU212A</strain>
    </source>
</reference>
<proteinExistence type="predicted"/>